<keyword evidence="4" id="KW-1185">Reference proteome</keyword>
<accession>T0HDW4</accession>
<evidence type="ECO:0000313" key="3">
    <source>
        <dbReference type="EMBL" id="EQB11197.1"/>
    </source>
</evidence>
<dbReference type="PATRIC" id="fig|1329909.3.peg.665"/>
<dbReference type="AlphaFoldDB" id="T0HDW4"/>
<reference evidence="3 4" key="1">
    <citation type="journal article" date="2013" name="Genome Announc.">
        <title>Draft Genome Sequence of Sphingobium quisquiliarum Strain P25T, a Novel Hexachlorocyclohexane (HCH)-Degrading Bacterium Isolated from an HCH Dumpsite.</title>
        <authorList>
            <person name="Kumar Singh A."/>
            <person name="Sangwan N."/>
            <person name="Sharma A."/>
            <person name="Gupta V."/>
            <person name="Khurana J.P."/>
            <person name="Lal R."/>
        </authorList>
    </citation>
    <scope>NUCLEOTIDE SEQUENCE [LARGE SCALE GENOMIC DNA]</scope>
    <source>
        <strain evidence="3 4">P25</strain>
    </source>
</reference>
<sequence>MAANGDRGGGPPSPAPPFAAPVKRSITIAGHQTAISLEPIFWDALRARAALEGLPINALIARIDVERLAAPDPPNLASAVRCWLFSLGEDKNSSQ</sequence>
<dbReference type="InterPro" id="IPR038268">
    <property type="entry name" value="RHH_sf"/>
</dbReference>
<evidence type="ECO:0000256" key="1">
    <source>
        <dbReference type="SAM" id="MobiDB-lite"/>
    </source>
</evidence>
<dbReference type="Gene3D" id="1.10.3990.20">
    <property type="entry name" value="protein bp1543"/>
    <property type="match status" value="1"/>
</dbReference>
<feature type="region of interest" description="Disordered" evidence="1">
    <location>
        <begin position="1"/>
        <end position="20"/>
    </location>
</feature>
<protein>
    <recommendedName>
        <fullName evidence="2">Ribbon-helix-helix domain-containing protein</fullName>
    </recommendedName>
</protein>
<evidence type="ECO:0000259" key="2">
    <source>
        <dbReference type="Pfam" id="PF13467"/>
    </source>
</evidence>
<dbReference type="Proteomes" id="UP000015525">
    <property type="component" value="Unassembled WGS sequence"/>
</dbReference>
<feature type="compositionally biased region" description="Gly residues" evidence="1">
    <location>
        <begin position="1"/>
        <end position="10"/>
    </location>
</feature>
<dbReference type="EMBL" id="ATHO01000025">
    <property type="protein sequence ID" value="EQB11197.1"/>
    <property type="molecule type" value="Genomic_DNA"/>
</dbReference>
<proteinExistence type="predicted"/>
<dbReference type="RefSeq" id="WP_021237008.1">
    <property type="nucleotide sequence ID" value="NZ_ATHO01000025.1"/>
</dbReference>
<name>T0HDW4_9SPHN</name>
<evidence type="ECO:0000313" key="4">
    <source>
        <dbReference type="Proteomes" id="UP000015525"/>
    </source>
</evidence>
<dbReference type="InterPro" id="IPR027373">
    <property type="entry name" value="RHH_dom"/>
</dbReference>
<organism evidence="3 4">
    <name type="scientific">Sphingobium quisquiliarum P25</name>
    <dbReference type="NCBI Taxonomy" id="1329909"/>
    <lineage>
        <taxon>Bacteria</taxon>
        <taxon>Pseudomonadati</taxon>
        <taxon>Pseudomonadota</taxon>
        <taxon>Alphaproteobacteria</taxon>
        <taxon>Sphingomonadales</taxon>
        <taxon>Sphingomonadaceae</taxon>
        <taxon>Sphingobium</taxon>
    </lineage>
</organism>
<gene>
    <name evidence="3" type="ORF">L288_03515</name>
</gene>
<dbReference type="Pfam" id="PF13467">
    <property type="entry name" value="RHH_4"/>
    <property type="match status" value="1"/>
</dbReference>
<comment type="caution">
    <text evidence="3">The sequence shown here is derived from an EMBL/GenBank/DDBJ whole genome shotgun (WGS) entry which is preliminary data.</text>
</comment>
<feature type="domain" description="Ribbon-helix-helix" evidence="2">
    <location>
        <begin position="21"/>
        <end position="85"/>
    </location>
</feature>